<evidence type="ECO:0008006" key="11">
    <source>
        <dbReference type="Google" id="ProtNLM"/>
    </source>
</evidence>
<evidence type="ECO:0000256" key="8">
    <source>
        <dbReference type="SAM" id="Phobius"/>
    </source>
</evidence>
<name>A0A0T6AZD8_9SCAR</name>
<dbReference type="Gene3D" id="3.40.190.10">
    <property type="entry name" value="Periplasmic binding protein-like II"/>
    <property type="match status" value="2"/>
</dbReference>
<dbReference type="Proteomes" id="UP000051574">
    <property type="component" value="Unassembled WGS sequence"/>
</dbReference>
<protein>
    <recommendedName>
        <fullName evidence="11">Ionotropic glutamate receptor C-terminal domain-containing protein</fullName>
    </recommendedName>
</protein>
<keyword evidence="2" id="KW-1003">Cell membrane</keyword>
<keyword evidence="3 8" id="KW-0812">Transmembrane</keyword>
<reference evidence="9 10" key="1">
    <citation type="submission" date="2015-09" db="EMBL/GenBank/DDBJ databases">
        <title>Draft genome of the scarab beetle Oryctes borbonicus.</title>
        <authorList>
            <person name="Meyer J.M."/>
            <person name="Markov G.V."/>
            <person name="Baskaran P."/>
            <person name="Herrmann M."/>
            <person name="Sommer R.J."/>
            <person name="Roedelsperger C."/>
        </authorList>
    </citation>
    <scope>NUCLEOTIDE SEQUENCE [LARGE SCALE GENOMIC DNA]</scope>
    <source>
        <strain evidence="9">OB123</strain>
        <tissue evidence="9">Whole animal</tissue>
    </source>
</reference>
<evidence type="ECO:0000256" key="6">
    <source>
        <dbReference type="ARBA" id="ARBA00023170"/>
    </source>
</evidence>
<evidence type="ECO:0000313" key="9">
    <source>
        <dbReference type="EMBL" id="KRT80465.1"/>
    </source>
</evidence>
<dbReference type="SUPFAM" id="SSF53850">
    <property type="entry name" value="Periplasmic binding protein-like II"/>
    <property type="match status" value="1"/>
</dbReference>
<evidence type="ECO:0000313" key="10">
    <source>
        <dbReference type="Proteomes" id="UP000051574"/>
    </source>
</evidence>
<dbReference type="OrthoDB" id="6500454at2759"/>
<keyword evidence="7" id="KW-0325">Glycoprotein</keyword>
<evidence type="ECO:0000256" key="4">
    <source>
        <dbReference type="ARBA" id="ARBA00022989"/>
    </source>
</evidence>
<dbReference type="PANTHER" id="PTHR42643:SF24">
    <property type="entry name" value="IONOTROPIC RECEPTOR 60A"/>
    <property type="match status" value="1"/>
</dbReference>
<dbReference type="EMBL" id="LJIG01022460">
    <property type="protein sequence ID" value="KRT80465.1"/>
    <property type="molecule type" value="Genomic_DNA"/>
</dbReference>
<evidence type="ECO:0000256" key="2">
    <source>
        <dbReference type="ARBA" id="ARBA00022475"/>
    </source>
</evidence>
<evidence type="ECO:0000256" key="7">
    <source>
        <dbReference type="ARBA" id="ARBA00023180"/>
    </source>
</evidence>
<keyword evidence="5 8" id="KW-0472">Membrane</keyword>
<sequence>ITTACYTGSIIAFITIPLYPETIDTVQQLLSGRYRIGTLDKGGWQFWFTNSTDAASQKLLKKIELLPDIQSGLKNITKAFFWPYAFLGSRAQLDYIVQTNFTTTSKRSLFHTSSECFVPFGISIVFAKNSVYKEIIDKGISYIIQSGLMAKFQRDIRWDFMRSPTGKLLQASSSTSLKNFHVEDRSLTLDDTQGIFLLLGAGFLLGTLSLIVETVGGCFRRCKQRGTSRSTSVANNRRMPTPRERIESIQFNYEDLLGNGECNIVEGKTNAELSECTLKRIQELRKRSKDMTFARIYNFEKYFGEDTGLISNEIITVQKDI</sequence>
<dbReference type="GO" id="GO:0005886">
    <property type="term" value="C:plasma membrane"/>
    <property type="evidence" value="ECO:0007669"/>
    <property type="project" value="UniProtKB-SubCell"/>
</dbReference>
<feature type="transmembrane region" description="Helical" evidence="8">
    <location>
        <begin position="195"/>
        <end position="219"/>
    </location>
</feature>
<comment type="caution">
    <text evidence="9">The sequence shown here is derived from an EMBL/GenBank/DDBJ whole genome shotgun (WGS) entry which is preliminary data.</text>
</comment>
<dbReference type="InterPro" id="IPR052192">
    <property type="entry name" value="Insect_Ionotropic_Sensory_Rcpt"/>
</dbReference>
<gene>
    <name evidence="9" type="ORF">AMK59_7590</name>
</gene>
<keyword evidence="10" id="KW-1185">Reference proteome</keyword>
<evidence type="ECO:0000256" key="3">
    <source>
        <dbReference type="ARBA" id="ARBA00022692"/>
    </source>
</evidence>
<keyword evidence="6" id="KW-0675">Receptor</keyword>
<keyword evidence="4 8" id="KW-1133">Transmembrane helix</keyword>
<organism evidence="9 10">
    <name type="scientific">Oryctes borbonicus</name>
    <dbReference type="NCBI Taxonomy" id="1629725"/>
    <lineage>
        <taxon>Eukaryota</taxon>
        <taxon>Metazoa</taxon>
        <taxon>Ecdysozoa</taxon>
        <taxon>Arthropoda</taxon>
        <taxon>Hexapoda</taxon>
        <taxon>Insecta</taxon>
        <taxon>Pterygota</taxon>
        <taxon>Neoptera</taxon>
        <taxon>Endopterygota</taxon>
        <taxon>Coleoptera</taxon>
        <taxon>Polyphaga</taxon>
        <taxon>Scarabaeiformia</taxon>
        <taxon>Scarabaeidae</taxon>
        <taxon>Dynastinae</taxon>
        <taxon>Oryctes</taxon>
    </lineage>
</organism>
<evidence type="ECO:0000256" key="5">
    <source>
        <dbReference type="ARBA" id="ARBA00023136"/>
    </source>
</evidence>
<proteinExistence type="predicted"/>
<dbReference type="PANTHER" id="PTHR42643">
    <property type="entry name" value="IONOTROPIC RECEPTOR 20A-RELATED"/>
    <property type="match status" value="1"/>
</dbReference>
<dbReference type="AlphaFoldDB" id="A0A0T6AZD8"/>
<comment type="subcellular location">
    <subcellularLocation>
        <location evidence="1">Cell membrane</location>
        <topology evidence="1">Multi-pass membrane protein</topology>
    </subcellularLocation>
</comment>
<feature type="non-terminal residue" evidence="9">
    <location>
        <position position="1"/>
    </location>
</feature>
<evidence type="ECO:0000256" key="1">
    <source>
        <dbReference type="ARBA" id="ARBA00004651"/>
    </source>
</evidence>
<accession>A0A0T6AZD8</accession>